<protein>
    <submittedName>
        <fullName evidence="3">Uncharacterized protein</fullName>
    </submittedName>
</protein>
<geneLocation type="plasmid" evidence="5">
    <name>cbm2636p</name>
</geneLocation>
<sequence>MNHNHVSNEVAVTIGVLTVGLLLLFGAFAAFLRWRHGPMTKSKKKSKARPKGQSGPRRRG</sequence>
<keyword evidence="2" id="KW-0812">Transmembrane</keyword>
<feature type="region of interest" description="Disordered" evidence="1">
    <location>
        <begin position="39"/>
        <end position="60"/>
    </location>
</feature>
<geneLocation type="plasmid" evidence="4">
    <name>CBM2636p</name>
</geneLocation>
<dbReference type="EMBL" id="LT984815">
    <property type="protein sequence ID" value="SPD69747.1"/>
    <property type="molecule type" value="Genomic_DNA"/>
</dbReference>
<organism evidence="3">
    <name type="scientific">Cupriavidus taiwanensis</name>
    <dbReference type="NCBI Taxonomy" id="164546"/>
    <lineage>
        <taxon>Bacteria</taxon>
        <taxon>Pseudomonadati</taxon>
        <taxon>Pseudomonadota</taxon>
        <taxon>Betaproteobacteria</taxon>
        <taxon>Burkholderiales</taxon>
        <taxon>Burkholderiaceae</taxon>
        <taxon>Cupriavidus</taxon>
    </lineage>
</organism>
<keyword evidence="4" id="KW-0614">Plasmid</keyword>
<evidence type="ECO:0000256" key="2">
    <source>
        <dbReference type="SAM" id="Phobius"/>
    </source>
</evidence>
<reference evidence="3 5" key="1">
    <citation type="submission" date="2018-01" db="EMBL/GenBank/DDBJ databases">
        <authorList>
            <person name="Clerissi C."/>
        </authorList>
    </citation>
    <scope>NUCLEOTIDE SEQUENCE</scope>
    <source>
        <strain evidence="3">Cupriavidus taiwanensis STM 3521</strain>
        <strain evidence="4">Cupriavidus taiwanensis SWF 66322</strain>
        <plasmid evidence="5">cbm2636p</plasmid>
        <plasmid evidence="4">CBM2636p</plasmid>
    </source>
</reference>
<evidence type="ECO:0000256" key="1">
    <source>
        <dbReference type="SAM" id="MobiDB-lite"/>
    </source>
</evidence>
<feature type="transmembrane region" description="Helical" evidence="2">
    <location>
        <begin position="12"/>
        <end position="34"/>
    </location>
</feature>
<keyword evidence="2" id="KW-1133">Transmembrane helix</keyword>
<name>A0A375GNV8_9BURK</name>
<evidence type="ECO:0000313" key="3">
    <source>
        <dbReference type="EMBL" id="SOY76992.1"/>
    </source>
</evidence>
<gene>
    <name evidence="3" type="ORF">CBM2589_P380032</name>
    <name evidence="4" type="ORF">CBM2636_P20434</name>
</gene>
<dbReference type="Proteomes" id="UP000254259">
    <property type="component" value="Plasmid CBM2636p"/>
</dbReference>
<dbReference type="AlphaFoldDB" id="A0A375GNV8"/>
<keyword evidence="2" id="KW-0472">Membrane</keyword>
<dbReference type="OMA" id="VYLRWKH"/>
<evidence type="ECO:0000313" key="5">
    <source>
        <dbReference type="Proteomes" id="UP000254259"/>
    </source>
</evidence>
<evidence type="ECO:0000313" key="4">
    <source>
        <dbReference type="EMBL" id="SPD69747.1"/>
    </source>
</evidence>
<dbReference type="Proteomes" id="UP000256297">
    <property type="component" value="Plasmid CBM2589_p"/>
</dbReference>
<proteinExistence type="predicted"/>
<accession>A0A375GNV8</accession>
<dbReference type="EMBL" id="OFSP01000071">
    <property type="protein sequence ID" value="SOY76992.1"/>
    <property type="molecule type" value="Genomic_DNA"/>
</dbReference>